<dbReference type="SUPFAM" id="SSF49464">
    <property type="entry name" value="Carboxypeptidase regulatory domain-like"/>
    <property type="match status" value="1"/>
</dbReference>
<dbReference type="Pfam" id="PF13715">
    <property type="entry name" value="CarbopepD_reg_2"/>
    <property type="match status" value="1"/>
</dbReference>
<dbReference type="InterPro" id="IPR023997">
    <property type="entry name" value="TonB-dep_OMP_SusC/RagA_CS"/>
</dbReference>
<name>A0A6H0KJM8_9BACE</name>
<dbReference type="KEGG" id="bfc:BacF7301_05170"/>
<dbReference type="GO" id="GO:0009279">
    <property type="term" value="C:cell outer membrane"/>
    <property type="evidence" value="ECO:0007669"/>
    <property type="project" value="UniProtKB-SubCell"/>
</dbReference>
<comment type="subcellular location">
    <subcellularLocation>
        <location evidence="1 7">Cell outer membrane</location>
        <topology evidence="1 7">Multi-pass membrane protein</topology>
    </subcellularLocation>
</comment>
<dbReference type="NCBIfam" id="TIGR04057">
    <property type="entry name" value="SusC_RagA_signa"/>
    <property type="match status" value="1"/>
</dbReference>
<dbReference type="NCBIfam" id="TIGR04056">
    <property type="entry name" value="OMP_RagA_SusC"/>
    <property type="match status" value="1"/>
</dbReference>
<dbReference type="InterPro" id="IPR039426">
    <property type="entry name" value="TonB-dep_rcpt-like"/>
</dbReference>
<dbReference type="Gene3D" id="2.40.170.20">
    <property type="entry name" value="TonB-dependent receptor, beta-barrel domain"/>
    <property type="match status" value="1"/>
</dbReference>
<reference evidence="9 10" key="1">
    <citation type="submission" date="2020-03" db="EMBL/GenBank/DDBJ databases">
        <title>Genomic analysis of Bacteroides faecium CBA7301.</title>
        <authorList>
            <person name="Kim J."/>
            <person name="Roh S.W."/>
        </authorList>
    </citation>
    <scope>NUCLEOTIDE SEQUENCE [LARGE SCALE GENOMIC DNA]</scope>
    <source>
        <strain evidence="9 10">CBA7301</strain>
    </source>
</reference>
<dbReference type="InterPro" id="IPR012910">
    <property type="entry name" value="Plug_dom"/>
</dbReference>
<feature type="domain" description="TonB-dependent receptor plug" evidence="8">
    <location>
        <begin position="213"/>
        <end position="339"/>
    </location>
</feature>
<dbReference type="Gene3D" id="2.170.130.10">
    <property type="entry name" value="TonB-dependent receptor, plug domain"/>
    <property type="match status" value="1"/>
</dbReference>
<evidence type="ECO:0000313" key="10">
    <source>
        <dbReference type="Proteomes" id="UP000501780"/>
    </source>
</evidence>
<dbReference type="InterPro" id="IPR008969">
    <property type="entry name" value="CarboxyPept-like_regulatory"/>
</dbReference>
<keyword evidence="5 7" id="KW-0472">Membrane</keyword>
<dbReference type="Proteomes" id="UP000501780">
    <property type="component" value="Chromosome"/>
</dbReference>
<dbReference type="Gene3D" id="2.60.40.1120">
    <property type="entry name" value="Carboxypeptidase-like, regulatory domain"/>
    <property type="match status" value="1"/>
</dbReference>
<dbReference type="EMBL" id="CP050831">
    <property type="protein sequence ID" value="QIU93580.1"/>
    <property type="molecule type" value="Genomic_DNA"/>
</dbReference>
<dbReference type="AlphaFoldDB" id="A0A6H0KJM8"/>
<comment type="similarity">
    <text evidence="7">Belongs to the TonB-dependent receptor family.</text>
</comment>
<evidence type="ECO:0000256" key="4">
    <source>
        <dbReference type="ARBA" id="ARBA00022692"/>
    </source>
</evidence>
<keyword evidence="10" id="KW-1185">Reference proteome</keyword>
<protein>
    <submittedName>
        <fullName evidence="9">SusC/RagA family TonB-linked outer membrane protein</fullName>
    </submittedName>
</protein>
<keyword evidence="2 7" id="KW-0813">Transport</keyword>
<dbReference type="RefSeq" id="WP_167960853.1">
    <property type="nucleotide sequence ID" value="NZ_CP050831.1"/>
</dbReference>
<evidence type="ECO:0000259" key="8">
    <source>
        <dbReference type="Pfam" id="PF07715"/>
    </source>
</evidence>
<organism evidence="9 10">
    <name type="scientific">Bacteroides faecium</name>
    <dbReference type="NCBI Taxonomy" id="2715212"/>
    <lineage>
        <taxon>Bacteria</taxon>
        <taxon>Pseudomonadati</taxon>
        <taxon>Bacteroidota</taxon>
        <taxon>Bacteroidia</taxon>
        <taxon>Bacteroidales</taxon>
        <taxon>Bacteroidaceae</taxon>
        <taxon>Bacteroides</taxon>
    </lineage>
</organism>
<dbReference type="InterPro" id="IPR037066">
    <property type="entry name" value="Plug_dom_sf"/>
</dbReference>
<keyword evidence="6 7" id="KW-0998">Cell outer membrane</keyword>
<evidence type="ECO:0000256" key="6">
    <source>
        <dbReference type="ARBA" id="ARBA00023237"/>
    </source>
</evidence>
<sequence length="1131" mass="127096">MKDYLSERGTLLNSIVIALVVFLFAGLPVRQALAQNGSKRFDLVCHDEAMPSVLKKVEEASGFKVLFTYNEVQNFKVTINLKQKTVEEAMVAITTSFPLSFRINGKYVSVLLIKRQATRKITGQVKDVNGEPLPGVNVRTDDPSVGGATDMDGKFTIAVPEGKQVKTVHFSYIGMQKVSVPFAGKPLAIVMKDDAHAVDEVVVTGIFERKKEGFTGSANRMSGEEIRKLTSGNVLNAIQMLDPGFRMEESMISGSNPSSVPNFNMRGQSSMGDYSTDETIIMRGDVDTRPNQPLFVLDGIIGVSVTKIMDLDPAQIASVTLLKDAAAMAIYGSQASNGVVVVETKAPEAGKLRVTYNGNYKVEYPDLTDYNLLNAAEKLELERRAGLYDEYYTGESSAGRLASYANKLYNVKRGVNTYWLSQPLQTVFAHRHGINLEGGNESLRYKLYAGINEAPGVMKQTGLSGKSVSLDIRYRYKGLLISNIAYVDYNVSDRTSPYGSFKEYASLNPYYTIRDEKGNIPLYLEEPLDMYDFSSGKYVTNPMYNTLYNTKDRNTAFEVRDAFRAEYSPMSNLRLAMDLTVTKTQSDTDIFKSANHTEFQTGELLPLEDRGSYLWSNATSLQYDLAFTASFNQIWKNKHLLSTFFRYNVTETKNHTAGVNVTGFPNDNMDEVFLGAKMKETTGDESTTRALGAVATVSYTYDQRYAVDVNGRLDASSEFGSNNRLAPFWSTGARWNLHKESWIRKTGIFDELVLRATYGVTGEQGFSAYQALQMYSYANSMRIYQGSDVVGTMLYGMGNPDLKWQITNSFNAGVDFSMFKNKLSGRFEYYNKYTKNTVLDYSLPPSVGFSTMKDNVGNISNVGYEFTLRVMPYYNPSKQMNFSIIANGSHNKNKIKKISNAMRARNQEMMQEDPDNPNKLSRPMPRYEEGYSQTMIWTVRSLGIDPITGREVFLDRNGNRKSTWDASDQVPIGDTEPDLMGTLGVNFNWRGLSVSVAARYKFGGQVYNKTLLDKVENADIYSNVDRRAYTERWLQPGDVAKYKSLSETVNGNTTKASSRFIMDDNELVLNTINIQYRFEKRYDKFLERLGLSSASVGFYMEDLFHWSTVKVERGTEYPMSRQVSMSLNLTF</sequence>
<dbReference type="Pfam" id="PF07715">
    <property type="entry name" value="Plug"/>
    <property type="match status" value="1"/>
</dbReference>
<proteinExistence type="inferred from homology"/>
<dbReference type="InterPro" id="IPR023996">
    <property type="entry name" value="TonB-dep_OMP_SusC/RagA"/>
</dbReference>
<keyword evidence="4 7" id="KW-0812">Transmembrane</keyword>
<accession>A0A6H0KJM8</accession>
<evidence type="ECO:0000256" key="2">
    <source>
        <dbReference type="ARBA" id="ARBA00022448"/>
    </source>
</evidence>
<gene>
    <name evidence="9" type="ORF">BacF7301_05170</name>
</gene>
<evidence type="ECO:0000256" key="7">
    <source>
        <dbReference type="PROSITE-ProRule" id="PRU01360"/>
    </source>
</evidence>
<dbReference type="SUPFAM" id="SSF56935">
    <property type="entry name" value="Porins"/>
    <property type="match status" value="1"/>
</dbReference>
<dbReference type="InterPro" id="IPR036942">
    <property type="entry name" value="Beta-barrel_TonB_sf"/>
</dbReference>
<evidence type="ECO:0000256" key="1">
    <source>
        <dbReference type="ARBA" id="ARBA00004571"/>
    </source>
</evidence>
<dbReference type="Gene3D" id="3.55.50.30">
    <property type="match status" value="1"/>
</dbReference>
<evidence type="ECO:0000256" key="5">
    <source>
        <dbReference type="ARBA" id="ARBA00023136"/>
    </source>
</evidence>
<evidence type="ECO:0000313" key="9">
    <source>
        <dbReference type="EMBL" id="QIU93580.1"/>
    </source>
</evidence>
<evidence type="ECO:0000256" key="3">
    <source>
        <dbReference type="ARBA" id="ARBA00022452"/>
    </source>
</evidence>
<dbReference type="PROSITE" id="PS52016">
    <property type="entry name" value="TONB_DEPENDENT_REC_3"/>
    <property type="match status" value="1"/>
</dbReference>
<keyword evidence="3 7" id="KW-1134">Transmembrane beta strand</keyword>